<dbReference type="Gene3D" id="3.40.430.10">
    <property type="entry name" value="Dihydrofolate Reductase, subunit A"/>
    <property type="match status" value="1"/>
</dbReference>
<dbReference type="Proteomes" id="UP001320170">
    <property type="component" value="Unassembled WGS sequence"/>
</dbReference>
<dbReference type="InterPro" id="IPR002734">
    <property type="entry name" value="RibDG_C"/>
</dbReference>
<protein>
    <submittedName>
        <fullName evidence="2">Dihydrofolate reductase family protein</fullName>
    </submittedName>
</protein>
<evidence type="ECO:0000259" key="1">
    <source>
        <dbReference type="Pfam" id="PF01872"/>
    </source>
</evidence>
<evidence type="ECO:0000313" key="3">
    <source>
        <dbReference type="Proteomes" id="UP001320170"/>
    </source>
</evidence>
<dbReference type="SUPFAM" id="SSF53597">
    <property type="entry name" value="Dihydrofolate reductase-like"/>
    <property type="match status" value="1"/>
</dbReference>
<dbReference type="RefSeq" id="WP_182352563.1">
    <property type="nucleotide sequence ID" value="NZ_JAJSPM010000005.1"/>
</dbReference>
<dbReference type="PANTHER" id="PTHR38011:SF2">
    <property type="entry name" value="BIFUNCTIONAL DEAMINASE-REDUCTASE DOMAIN PROTEIN"/>
    <property type="match status" value="1"/>
</dbReference>
<name>A0ABS8X1W7_9GAMM</name>
<accession>A0ABS8X1W7</accession>
<comment type="caution">
    <text evidence="2">The sequence shown here is derived from an EMBL/GenBank/DDBJ whole genome shotgun (WGS) entry which is preliminary data.</text>
</comment>
<dbReference type="PANTHER" id="PTHR38011">
    <property type="entry name" value="DIHYDROFOLATE REDUCTASE FAMILY PROTEIN (AFU_ORTHOLOGUE AFUA_8G06820)"/>
    <property type="match status" value="1"/>
</dbReference>
<keyword evidence="3" id="KW-1185">Reference proteome</keyword>
<sequence length="219" mass="24512">MRKLVVLSFISLDGVMQAPGGTEEDPTGGFKYGGWTFPYFDEFLGKVMDKQMGHPFDLLLGRKTYEIFAAYWPYIKDDPIADKFNSVKKYVVSTALENLSWSNSVLLSDNITQEIRKLKEQDGPELQVYGSGNLIQTLLKHDLVNELWLKIFPITLGNGKRLFDKGTIPVGFKLLESLVSPSGVIAASYVRAGDVKIGSFALDKPSEAELARRKKLKEE</sequence>
<organism evidence="2 3">
    <name type="scientific">Legionella resiliens</name>
    <dbReference type="NCBI Taxonomy" id="2905958"/>
    <lineage>
        <taxon>Bacteria</taxon>
        <taxon>Pseudomonadati</taxon>
        <taxon>Pseudomonadota</taxon>
        <taxon>Gammaproteobacteria</taxon>
        <taxon>Legionellales</taxon>
        <taxon>Legionellaceae</taxon>
        <taxon>Legionella</taxon>
    </lineage>
</organism>
<feature type="domain" description="Bacterial bifunctional deaminase-reductase C-terminal" evidence="1">
    <location>
        <begin position="3"/>
        <end position="185"/>
    </location>
</feature>
<proteinExistence type="predicted"/>
<evidence type="ECO:0000313" key="2">
    <source>
        <dbReference type="EMBL" id="MCE3532748.1"/>
    </source>
</evidence>
<gene>
    <name evidence="2" type="ORF">LXO92_10195</name>
</gene>
<dbReference type="InterPro" id="IPR024072">
    <property type="entry name" value="DHFR-like_dom_sf"/>
</dbReference>
<reference evidence="2 3" key="1">
    <citation type="journal article" date="2024" name="Pathogens">
        <title>Characterization of a Novel Species of Legionella Isolated from a Healthcare Facility: Legionella resiliens sp. nov.</title>
        <authorList>
            <person name="Cristino S."/>
            <person name="Pascale M.R."/>
            <person name="Marino F."/>
            <person name="Derelitto C."/>
            <person name="Salaris S."/>
            <person name="Orsini M."/>
            <person name="Squarzoni S."/>
            <person name="Grottola A."/>
            <person name="Girolamini L."/>
        </authorList>
    </citation>
    <scope>NUCLEOTIDE SEQUENCE [LARGE SCALE GENOMIC DNA]</scope>
    <source>
        <strain evidence="2 3">8cVS16</strain>
    </source>
</reference>
<dbReference type="Pfam" id="PF01872">
    <property type="entry name" value="RibD_C"/>
    <property type="match status" value="1"/>
</dbReference>
<dbReference type="InterPro" id="IPR050765">
    <property type="entry name" value="Riboflavin_Biosynth_HTPR"/>
</dbReference>
<dbReference type="EMBL" id="JAJTND010000004">
    <property type="protein sequence ID" value="MCE3532748.1"/>
    <property type="molecule type" value="Genomic_DNA"/>
</dbReference>